<evidence type="ECO:0000256" key="1">
    <source>
        <dbReference type="SAM" id="MobiDB-lite"/>
    </source>
</evidence>
<sequence>MLSNINLPSTKAPCAGLIMPESSQPSCKNLSDNLIRHICTRYKSKIGDSRGIGECFVLGMRVTTLWLTCLSIVPDTKNSLTASHPSCPTVPQFSLKKAEEKAEN</sequence>
<protein>
    <submittedName>
        <fullName evidence="2">Uncharacterized protein</fullName>
    </submittedName>
</protein>
<evidence type="ECO:0000313" key="3">
    <source>
        <dbReference type="Proteomes" id="UP001152523"/>
    </source>
</evidence>
<keyword evidence="3" id="KW-1185">Reference proteome</keyword>
<accession>A0AAV0C426</accession>
<dbReference type="AlphaFoldDB" id="A0AAV0C426"/>
<gene>
    <name evidence="2" type="ORF">CEPIT_LOCUS2404</name>
</gene>
<evidence type="ECO:0000313" key="2">
    <source>
        <dbReference type="EMBL" id="CAH9066285.1"/>
    </source>
</evidence>
<reference evidence="2" key="1">
    <citation type="submission" date="2022-07" db="EMBL/GenBank/DDBJ databases">
        <authorList>
            <person name="Macas J."/>
            <person name="Novak P."/>
            <person name="Neumann P."/>
        </authorList>
    </citation>
    <scope>NUCLEOTIDE SEQUENCE</scope>
</reference>
<proteinExistence type="predicted"/>
<feature type="region of interest" description="Disordered" evidence="1">
    <location>
        <begin position="81"/>
        <end position="104"/>
    </location>
</feature>
<name>A0AAV0C426_9ASTE</name>
<feature type="compositionally biased region" description="Polar residues" evidence="1">
    <location>
        <begin position="81"/>
        <end position="92"/>
    </location>
</feature>
<dbReference type="EMBL" id="CAMAPF010000012">
    <property type="protein sequence ID" value="CAH9066285.1"/>
    <property type="molecule type" value="Genomic_DNA"/>
</dbReference>
<organism evidence="2 3">
    <name type="scientific">Cuscuta epithymum</name>
    <dbReference type="NCBI Taxonomy" id="186058"/>
    <lineage>
        <taxon>Eukaryota</taxon>
        <taxon>Viridiplantae</taxon>
        <taxon>Streptophyta</taxon>
        <taxon>Embryophyta</taxon>
        <taxon>Tracheophyta</taxon>
        <taxon>Spermatophyta</taxon>
        <taxon>Magnoliopsida</taxon>
        <taxon>eudicotyledons</taxon>
        <taxon>Gunneridae</taxon>
        <taxon>Pentapetalae</taxon>
        <taxon>asterids</taxon>
        <taxon>lamiids</taxon>
        <taxon>Solanales</taxon>
        <taxon>Convolvulaceae</taxon>
        <taxon>Cuscuteae</taxon>
        <taxon>Cuscuta</taxon>
        <taxon>Cuscuta subgen. Cuscuta</taxon>
    </lineage>
</organism>
<comment type="caution">
    <text evidence="2">The sequence shown here is derived from an EMBL/GenBank/DDBJ whole genome shotgun (WGS) entry which is preliminary data.</text>
</comment>
<dbReference type="Proteomes" id="UP001152523">
    <property type="component" value="Unassembled WGS sequence"/>
</dbReference>